<gene>
    <name evidence="2" type="ORF">EYC80_003896</name>
</gene>
<evidence type="ECO:0000313" key="2">
    <source>
        <dbReference type="EMBL" id="KAB8304509.1"/>
    </source>
</evidence>
<dbReference type="AlphaFoldDB" id="A0A5N6KN35"/>
<dbReference type="Proteomes" id="UP000326757">
    <property type="component" value="Unassembled WGS sequence"/>
</dbReference>
<evidence type="ECO:0000256" key="1">
    <source>
        <dbReference type="SAM" id="MobiDB-lite"/>
    </source>
</evidence>
<dbReference type="OrthoDB" id="190201at2759"/>
<sequence length="100" mass="10217">MPSFAAGGNFQPATENPPSGFASPSTSNEAANGSVHGLDVVSAGYMVSPDAAANKYLFFQSGFYDASILTYAESGKQSVTQGELLALGSLPMVSDFAGRS</sequence>
<protein>
    <submittedName>
        <fullName evidence="2">Uncharacterized protein</fullName>
    </submittedName>
</protein>
<organism evidence="2 3">
    <name type="scientific">Monilinia laxa</name>
    <name type="common">Brown rot fungus</name>
    <name type="synonym">Sclerotinia laxa</name>
    <dbReference type="NCBI Taxonomy" id="61186"/>
    <lineage>
        <taxon>Eukaryota</taxon>
        <taxon>Fungi</taxon>
        <taxon>Dikarya</taxon>
        <taxon>Ascomycota</taxon>
        <taxon>Pezizomycotina</taxon>
        <taxon>Leotiomycetes</taxon>
        <taxon>Helotiales</taxon>
        <taxon>Sclerotiniaceae</taxon>
        <taxon>Monilinia</taxon>
    </lineage>
</organism>
<feature type="compositionally biased region" description="Polar residues" evidence="1">
    <location>
        <begin position="11"/>
        <end position="31"/>
    </location>
</feature>
<proteinExistence type="predicted"/>
<feature type="region of interest" description="Disordered" evidence="1">
    <location>
        <begin position="1"/>
        <end position="33"/>
    </location>
</feature>
<name>A0A5N6KN35_MONLA</name>
<keyword evidence="3" id="KW-1185">Reference proteome</keyword>
<dbReference type="EMBL" id="VIGI01000001">
    <property type="protein sequence ID" value="KAB8304509.1"/>
    <property type="molecule type" value="Genomic_DNA"/>
</dbReference>
<reference evidence="2 3" key="1">
    <citation type="submission" date="2019-06" db="EMBL/GenBank/DDBJ databases">
        <title>Genome Sequence of the Brown Rot Fungal Pathogen Monilinia laxa.</title>
        <authorList>
            <person name="De Miccolis Angelini R.M."/>
            <person name="Landi L."/>
            <person name="Abate D."/>
            <person name="Pollastro S."/>
            <person name="Romanazzi G."/>
            <person name="Faretra F."/>
        </authorList>
    </citation>
    <scope>NUCLEOTIDE SEQUENCE [LARGE SCALE GENOMIC DNA]</scope>
    <source>
        <strain evidence="2 3">Mlax316</strain>
    </source>
</reference>
<evidence type="ECO:0000313" key="3">
    <source>
        <dbReference type="Proteomes" id="UP000326757"/>
    </source>
</evidence>
<comment type="caution">
    <text evidence="2">The sequence shown here is derived from an EMBL/GenBank/DDBJ whole genome shotgun (WGS) entry which is preliminary data.</text>
</comment>
<accession>A0A5N6KN35</accession>